<evidence type="ECO:0000256" key="1">
    <source>
        <dbReference type="ARBA" id="ARBA00004245"/>
    </source>
</evidence>
<keyword evidence="7" id="KW-0175">Coiled coil</keyword>
<keyword evidence="8" id="KW-0505">Motor protein</keyword>
<dbReference type="InterPro" id="IPR019734">
    <property type="entry name" value="TPR_rpt"/>
</dbReference>
<accession>A0A4P6K5Q1</accession>
<feature type="repeat" description="TPR" evidence="10">
    <location>
        <begin position="865"/>
        <end position="898"/>
    </location>
</feature>
<feature type="domain" description="DUF7779" evidence="13">
    <location>
        <begin position="438"/>
        <end position="519"/>
    </location>
</feature>
<dbReference type="GO" id="GO:0007018">
    <property type="term" value="P:microtubule-based movement"/>
    <property type="evidence" value="ECO:0007669"/>
    <property type="project" value="TreeGrafter"/>
</dbReference>
<dbReference type="Gene3D" id="1.25.40.10">
    <property type="entry name" value="Tetratricopeptide repeat domain"/>
    <property type="match status" value="3"/>
</dbReference>
<reference evidence="14 15" key="1">
    <citation type="submission" date="2019-01" db="EMBL/GenBank/DDBJ databases">
        <title>Ktedonosporobacter rubrisoli SCAWS-G2.</title>
        <authorList>
            <person name="Huang Y."/>
            <person name="Yan B."/>
        </authorList>
    </citation>
    <scope>NUCLEOTIDE SEQUENCE [LARGE SCALE GENOMIC DNA]</scope>
    <source>
        <strain evidence="14 15">SCAWS-G2</strain>
    </source>
</reference>
<dbReference type="Pfam" id="PF13374">
    <property type="entry name" value="TPR_10"/>
    <property type="match status" value="2"/>
</dbReference>
<dbReference type="PRINTS" id="PR00381">
    <property type="entry name" value="KINESINLIGHT"/>
</dbReference>
<dbReference type="AlphaFoldDB" id="A0A4P6K5Q1"/>
<dbReference type="OrthoDB" id="136988at2"/>
<dbReference type="Pfam" id="PF25000">
    <property type="entry name" value="DUF7779"/>
    <property type="match status" value="1"/>
</dbReference>
<dbReference type="GO" id="GO:0005871">
    <property type="term" value="C:kinesin complex"/>
    <property type="evidence" value="ECO:0007669"/>
    <property type="project" value="InterPro"/>
</dbReference>
<dbReference type="Pfam" id="PF00931">
    <property type="entry name" value="NB-ARC"/>
    <property type="match status" value="1"/>
</dbReference>
<evidence type="ECO:0000256" key="8">
    <source>
        <dbReference type="ARBA" id="ARBA00023175"/>
    </source>
</evidence>
<keyword evidence="15" id="KW-1185">Reference proteome</keyword>
<dbReference type="Gene3D" id="3.40.50.300">
    <property type="entry name" value="P-loop containing nucleotide triphosphate hydrolases"/>
    <property type="match status" value="1"/>
</dbReference>
<keyword evidence="4" id="KW-0493">Microtubule</keyword>
<keyword evidence="3" id="KW-0963">Cytoplasm</keyword>
<dbReference type="NCBIfam" id="NF040586">
    <property type="entry name" value="FxSxx_TPR"/>
    <property type="match status" value="1"/>
</dbReference>
<evidence type="ECO:0000256" key="9">
    <source>
        <dbReference type="ARBA" id="ARBA00023212"/>
    </source>
</evidence>
<dbReference type="SUPFAM" id="SSF52540">
    <property type="entry name" value="P-loop containing nucleoside triphosphate hydrolases"/>
    <property type="match status" value="1"/>
</dbReference>
<evidence type="ECO:0000256" key="5">
    <source>
        <dbReference type="ARBA" id="ARBA00022737"/>
    </source>
</evidence>
<evidence type="ECO:0000259" key="12">
    <source>
        <dbReference type="Pfam" id="PF00931"/>
    </source>
</evidence>
<name>A0A4P6K5Q1_KTERU</name>
<evidence type="ECO:0000256" key="7">
    <source>
        <dbReference type="ARBA" id="ARBA00023054"/>
    </source>
</evidence>
<dbReference type="InterPro" id="IPR002182">
    <property type="entry name" value="NB-ARC"/>
</dbReference>
<proteinExistence type="inferred from homology"/>
<dbReference type="InterPro" id="IPR002151">
    <property type="entry name" value="Kinesin_light"/>
</dbReference>
<dbReference type="GO" id="GO:0019894">
    <property type="term" value="F:kinesin binding"/>
    <property type="evidence" value="ECO:0007669"/>
    <property type="project" value="TreeGrafter"/>
</dbReference>
<dbReference type="GO" id="GO:0043531">
    <property type="term" value="F:ADP binding"/>
    <property type="evidence" value="ECO:0007669"/>
    <property type="project" value="InterPro"/>
</dbReference>
<evidence type="ECO:0000256" key="2">
    <source>
        <dbReference type="ARBA" id="ARBA00009622"/>
    </source>
</evidence>
<feature type="repeat" description="TPR" evidence="10">
    <location>
        <begin position="697"/>
        <end position="730"/>
    </location>
</feature>
<dbReference type="Pfam" id="PF13424">
    <property type="entry name" value="TPR_12"/>
    <property type="match status" value="3"/>
</dbReference>
<dbReference type="InterPro" id="IPR011990">
    <property type="entry name" value="TPR-like_helical_dom_sf"/>
</dbReference>
<evidence type="ECO:0000259" key="13">
    <source>
        <dbReference type="Pfam" id="PF25000"/>
    </source>
</evidence>
<sequence length="991" mass="112507">MLPMSVSSPSRAITIFISYATTSRADTDAFNKLLKHLSLLFSHYPTLQCYNSRLDEKSPTIQLIESHLNQADLIILLTSKDFFASQQREMQRALEFKDLRRAHIIPVQLFPTDWDCSPLRQYRSLPSDGRPISRWTDKDDAFVDVVQGIRKVVDELASQESIPRQSPSQAVLLYDPPDPYDNLFTNREQLLETISSFFASEHGGRTAILALSGLGGVGKTSIAKEYCDTSSDLYQDILWLNASSRTMLSTYVNILSDHLAVPSAVRENERQFFAAVKQWLRDRPHWLLVLDQIEDMSLIDLIVPRLSSGHVLLTMRMPNTRKGILDLPVSSMDINAGALFLLRRLQILQAQASLKQAPEEIVHQAKELVRALDGFPLALEQAGAFLKEKGGSLADYLKLYKEQRAYLLSERGQATDNQRTSVMEILASMLEALQNPLHLDLLYLLAFLHPDVIIEGQLVKGGRELYEPLRSLVTNHLTLHEALGQLHRYCLIRYCADGTVLQLQRIVQDVLIERLPKEQRRYWARQAVCLINRTFPEVRFDTMAICERYLPQAENCAALITNFHLSSKEGAQLLERLGSFCAQRASYDDAEKYLKQALYLYEHHRRTDVLNIAQTLNSLGLLYRQQARYKEAQTIHQRARELRERTLGPDHPKTMESLHNLTMIYGDLGKYQEAKHNYLHVLAIEERTKGPVHPDVADTLNELGLTYFQQGRFAQAESAYRRALAIYELSRPASHPDLTYPLDGLGTLAEREGDYQQAAILYQRAFAICQQAFGEIHPETAHSKNKLAGLATSQGDYQRAESFYQQALTVCEQTLGSGHPDVALILNDQAFLATRQKQYQSAELLYQRALSIYEVALGSEHPAVASVLHNLGQLFCRTGDKERAEKLLRRALAIREKVLDATHPSIAQSLANLANLLADQHRDTEAESLFQQAFTLYLHIPAPRHPDVAQMPEKYASLLERLNRSEEATTVRQKVRAQKEPTPTEPPQHDY</sequence>
<evidence type="ECO:0000256" key="11">
    <source>
        <dbReference type="SAM" id="MobiDB-lite"/>
    </source>
</evidence>
<dbReference type="Proteomes" id="UP000290365">
    <property type="component" value="Chromosome"/>
</dbReference>
<feature type="repeat" description="TPR" evidence="10">
    <location>
        <begin position="613"/>
        <end position="646"/>
    </location>
</feature>
<dbReference type="EMBL" id="CP035758">
    <property type="protein sequence ID" value="QBD82876.1"/>
    <property type="molecule type" value="Genomic_DNA"/>
</dbReference>
<dbReference type="Gene3D" id="3.40.50.10140">
    <property type="entry name" value="Toll/interleukin-1 receptor homology (TIR) domain"/>
    <property type="match status" value="1"/>
</dbReference>
<dbReference type="GO" id="GO:0005737">
    <property type="term" value="C:cytoplasm"/>
    <property type="evidence" value="ECO:0007669"/>
    <property type="project" value="TreeGrafter"/>
</dbReference>
<comment type="similarity">
    <text evidence="2">Belongs to the kinesin light chain family.</text>
</comment>
<comment type="subcellular location">
    <subcellularLocation>
        <location evidence="1">Cytoplasm</location>
        <location evidence="1">Cytoskeleton</location>
    </subcellularLocation>
</comment>
<feature type="domain" description="NB-ARC" evidence="12">
    <location>
        <begin position="189"/>
        <end position="317"/>
    </location>
</feature>
<dbReference type="PANTHER" id="PTHR45783">
    <property type="entry name" value="KINESIN LIGHT CHAIN"/>
    <property type="match status" value="1"/>
</dbReference>
<organism evidence="14 15">
    <name type="scientific">Ktedonosporobacter rubrisoli</name>
    <dbReference type="NCBI Taxonomy" id="2509675"/>
    <lineage>
        <taxon>Bacteria</taxon>
        <taxon>Bacillati</taxon>
        <taxon>Chloroflexota</taxon>
        <taxon>Ktedonobacteria</taxon>
        <taxon>Ktedonobacterales</taxon>
        <taxon>Ktedonosporobacteraceae</taxon>
        <taxon>Ktedonosporobacter</taxon>
    </lineage>
</organism>
<gene>
    <name evidence="14" type="ORF">EPA93_45710</name>
</gene>
<dbReference type="SUPFAM" id="SSF48452">
    <property type="entry name" value="TPR-like"/>
    <property type="match status" value="3"/>
</dbReference>
<keyword evidence="9" id="KW-0206">Cytoskeleton</keyword>
<dbReference type="KEGG" id="kbs:EPA93_45710"/>
<dbReference type="InterPro" id="IPR056681">
    <property type="entry name" value="DUF7779"/>
</dbReference>
<dbReference type="PANTHER" id="PTHR45783:SF3">
    <property type="entry name" value="KINESIN LIGHT CHAIN"/>
    <property type="match status" value="1"/>
</dbReference>
<evidence type="ECO:0000256" key="10">
    <source>
        <dbReference type="PROSITE-ProRule" id="PRU00339"/>
    </source>
</evidence>
<evidence type="ECO:0000256" key="4">
    <source>
        <dbReference type="ARBA" id="ARBA00022701"/>
    </source>
</evidence>
<protein>
    <submittedName>
        <fullName evidence="14">Tetratricopeptide repeat protein</fullName>
    </submittedName>
</protein>
<evidence type="ECO:0000313" key="15">
    <source>
        <dbReference type="Proteomes" id="UP000290365"/>
    </source>
</evidence>
<dbReference type="InterPro" id="IPR035897">
    <property type="entry name" value="Toll_tir_struct_dom_sf"/>
</dbReference>
<evidence type="ECO:0000313" key="14">
    <source>
        <dbReference type="EMBL" id="QBD82876.1"/>
    </source>
</evidence>
<keyword evidence="5" id="KW-0677">Repeat</keyword>
<feature type="repeat" description="TPR" evidence="10">
    <location>
        <begin position="571"/>
        <end position="604"/>
    </location>
</feature>
<dbReference type="GO" id="GO:0005874">
    <property type="term" value="C:microtubule"/>
    <property type="evidence" value="ECO:0007669"/>
    <property type="project" value="UniProtKB-KW"/>
</dbReference>
<dbReference type="SUPFAM" id="SSF52200">
    <property type="entry name" value="Toll/Interleukin receptor TIR domain"/>
    <property type="match status" value="1"/>
</dbReference>
<evidence type="ECO:0000256" key="6">
    <source>
        <dbReference type="ARBA" id="ARBA00022803"/>
    </source>
</evidence>
<feature type="region of interest" description="Disordered" evidence="11">
    <location>
        <begin position="966"/>
        <end position="991"/>
    </location>
</feature>
<evidence type="ECO:0000256" key="3">
    <source>
        <dbReference type="ARBA" id="ARBA00022490"/>
    </source>
</evidence>
<dbReference type="PROSITE" id="PS50005">
    <property type="entry name" value="TPR"/>
    <property type="match status" value="4"/>
</dbReference>
<dbReference type="SMART" id="SM00028">
    <property type="entry name" value="TPR"/>
    <property type="match status" value="9"/>
</dbReference>
<dbReference type="InterPro" id="IPR027417">
    <property type="entry name" value="P-loop_NTPase"/>
</dbReference>
<keyword evidence="6 10" id="KW-0802">TPR repeat</keyword>